<feature type="domain" description="Gfo/Idh/MocA-like oxidoreductase N-terminal" evidence="2">
    <location>
        <begin position="4"/>
        <end position="121"/>
    </location>
</feature>
<reference evidence="3" key="1">
    <citation type="submission" date="2017-02" db="EMBL/GenBank/DDBJ databases">
        <title>Delving into the versatile metabolic prowess of the omnipresent phylum Bacteroidetes.</title>
        <authorList>
            <person name="Nobu M.K."/>
            <person name="Mei R."/>
            <person name="Narihiro T."/>
            <person name="Kuroda K."/>
            <person name="Liu W.-T."/>
        </authorList>
    </citation>
    <scope>NUCLEOTIDE SEQUENCE</scope>
    <source>
        <strain evidence="3">ADurb.Bin131</strain>
    </source>
</reference>
<dbReference type="EMBL" id="MWDQ01000035">
    <property type="protein sequence ID" value="OQB74618.1"/>
    <property type="molecule type" value="Genomic_DNA"/>
</dbReference>
<dbReference type="EC" id="3.2.1.-" evidence="3"/>
<dbReference type="PANTHER" id="PTHR43818">
    <property type="entry name" value="BCDNA.GH03377"/>
    <property type="match status" value="1"/>
</dbReference>
<gene>
    <name evidence="3" type="ORF">BWX89_00459</name>
</gene>
<evidence type="ECO:0000256" key="1">
    <source>
        <dbReference type="ARBA" id="ARBA00023002"/>
    </source>
</evidence>
<dbReference type="Proteomes" id="UP000485562">
    <property type="component" value="Unassembled WGS sequence"/>
</dbReference>
<dbReference type="SUPFAM" id="SSF55347">
    <property type="entry name" value="Glyceraldehyde-3-phosphate dehydrogenase-like, C-terminal domain"/>
    <property type="match status" value="1"/>
</dbReference>
<comment type="caution">
    <text evidence="3">The sequence shown here is derived from an EMBL/GenBank/DDBJ whole genome shotgun (WGS) entry which is preliminary data.</text>
</comment>
<keyword evidence="3" id="KW-0378">Hydrolase</keyword>
<organism evidence="3">
    <name type="scientific">candidate division TA06 bacterium ADurb.Bin131</name>
    <dbReference type="NCBI Taxonomy" id="1852827"/>
    <lineage>
        <taxon>Bacteria</taxon>
        <taxon>Bacteria division TA06</taxon>
    </lineage>
</organism>
<dbReference type="InterPro" id="IPR050463">
    <property type="entry name" value="Gfo/Idh/MocA_oxidrdct_glycsds"/>
</dbReference>
<dbReference type="GO" id="GO:0000166">
    <property type="term" value="F:nucleotide binding"/>
    <property type="evidence" value="ECO:0007669"/>
    <property type="project" value="InterPro"/>
</dbReference>
<evidence type="ECO:0000259" key="2">
    <source>
        <dbReference type="Pfam" id="PF01408"/>
    </source>
</evidence>
<dbReference type="Pfam" id="PF01408">
    <property type="entry name" value="GFO_IDH_MocA"/>
    <property type="match status" value="1"/>
</dbReference>
<keyword evidence="1" id="KW-0560">Oxidoreductase</keyword>
<protein>
    <submittedName>
        <fullName evidence="3">Glycosyl hydrolase family 109 protein 1</fullName>
        <ecNumber evidence="3">3.2.1.-</ecNumber>
    </submittedName>
</protein>
<dbReference type="Gene3D" id="3.40.50.720">
    <property type="entry name" value="NAD(P)-binding Rossmann-like Domain"/>
    <property type="match status" value="1"/>
</dbReference>
<dbReference type="InterPro" id="IPR036291">
    <property type="entry name" value="NAD(P)-bd_dom_sf"/>
</dbReference>
<keyword evidence="3" id="KW-0326">Glycosidase</keyword>
<sequence>MKKFNVGIVGLSRGRGFVSLFEAHPDVSVKAVCDIDEDKLSTVGDAFNLPDKARFTKFDDFINADIDIVMIATPIPFHTEQTIKSLEAGKHVLCEQTVAYTVEECQMVVDAVKRTGKKYMMAENYCYFHYIREWKKIVEAGKIGEILYAEGEYIHEIVNLLVDKATGKFYWRHNRPPIWYCAHTLGPLLMLMNDRIVKACGLTTGFRSYPEYKDHPGFLDFEVGLFKTEKGSVVKILRSQVPACPHFVWYCLYGTNGHLENKRVKGEGFIYVKGQTPEDGEVFTSSIVDPNAPPEAKKGGHGTSEYYMIRDFLSSIENNTNPPIDVFRATEWTIPGIIAHKSAMKDGQWLDVPILG</sequence>
<dbReference type="GO" id="GO:0016491">
    <property type="term" value="F:oxidoreductase activity"/>
    <property type="evidence" value="ECO:0007669"/>
    <property type="project" value="UniProtKB-KW"/>
</dbReference>
<accession>A0A1V6CCH8</accession>
<proteinExistence type="predicted"/>
<evidence type="ECO:0000313" key="3">
    <source>
        <dbReference type="EMBL" id="OQB74618.1"/>
    </source>
</evidence>
<dbReference type="SUPFAM" id="SSF51735">
    <property type="entry name" value="NAD(P)-binding Rossmann-fold domains"/>
    <property type="match status" value="1"/>
</dbReference>
<name>A0A1V6CCH8_UNCT6</name>
<dbReference type="PANTHER" id="PTHR43818:SF11">
    <property type="entry name" value="BCDNA.GH03377"/>
    <property type="match status" value="1"/>
</dbReference>
<dbReference type="InterPro" id="IPR000683">
    <property type="entry name" value="Gfo/Idh/MocA-like_OxRdtase_N"/>
</dbReference>
<dbReference type="AlphaFoldDB" id="A0A1V6CCH8"/>
<dbReference type="GO" id="GO:0016798">
    <property type="term" value="F:hydrolase activity, acting on glycosyl bonds"/>
    <property type="evidence" value="ECO:0007669"/>
    <property type="project" value="UniProtKB-KW"/>
</dbReference>
<dbReference type="Gene3D" id="3.30.360.10">
    <property type="entry name" value="Dihydrodipicolinate Reductase, domain 2"/>
    <property type="match status" value="1"/>
</dbReference>